<dbReference type="Proteomes" id="UP000067422">
    <property type="component" value="Chromosome 1"/>
</dbReference>
<proteinExistence type="predicted"/>
<organism evidence="1 2">
    <name type="scientific">Vibrio harveyi</name>
    <name type="common">Beneckea harveyi</name>
    <dbReference type="NCBI Taxonomy" id="669"/>
    <lineage>
        <taxon>Bacteria</taxon>
        <taxon>Pseudomonadati</taxon>
        <taxon>Pseudomonadota</taxon>
        <taxon>Gammaproteobacteria</taxon>
        <taxon>Vibrionales</taxon>
        <taxon>Vibrionaceae</taxon>
        <taxon>Vibrio</taxon>
    </lineage>
</organism>
<evidence type="ECO:0000313" key="2">
    <source>
        <dbReference type="Proteomes" id="UP000067422"/>
    </source>
</evidence>
<accession>A0ABM5Y0C4</accession>
<name>A0ABM5Y0C4_VIBHA</name>
<sequence>MDYKGTYFEKSRLDTSFRMLLFRCLMDKNLSYLASNTVYQKKNDTDHLLTKTLKNITKP</sequence>
<dbReference type="EMBL" id="CP014038">
    <property type="protein sequence ID" value="AMF99037.1"/>
    <property type="molecule type" value="Genomic_DNA"/>
</dbReference>
<gene>
    <name evidence="1" type="ORF">AL538_15580</name>
</gene>
<reference evidence="1" key="1">
    <citation type="submission" date="2018-01" db="EMBL/GenBank/DDBJ databases">
        <title>FDA dAtabase for Regulatory Grade micrObial Sequences (FDA-ARGOS): Supporting development and validation of Infectious Disease Dx tests.</title>
        <authorList>
            <person name="Hoffmann M."/>
            <person name="Allard M."/>
            <person name="Evans P."/>
            <person name="Brown E."/>
            <person name="Tallon L."/>
            <person name="Sadzewicz L."/>
            <person name="Sengamalay N."/>
            <person name="Ott S."/>
            <person name="Godinez A."/>
            <person name="Nagaraj S."/>
            <person name="Vyas G."/>
            <person name="Aluvathingal J."/>
            <person name="Nadendla S."/>
            <person name="Geyer C."/>
            <person name="Sichtig H."/>
        </authorList>
    </citation>
    <scope>NUCLEOTIDE SEQUENCE</scope>
    <source>
        <strain evidence="1">FDAARGOS_107</strain>
    </source>
</reference>
<evidence type="ECO:0000313" key="1">
    <source>
        <dbReference type="EMBL" id="AMF99037.1"/>
    </source>
</evidence>
<keyword evidence="2" id="KW-1185">Reference proteome</keyword>
<protein>
    <submittedName>
        <fullName evidence="1">Uncharacterized protein</fullName>
    </submittedName>
</protein>